<evidence type="ECO:0000256" key="6">
    <source>
        <dbReference type="ARBA" id="ARBA00022989"/>
    </source>
</evidence>
<keyword evidence="5 10" id="KW-0812">Transmembrane</keyword>
<evidence type="ECO:0000256" key="10">
    <source>
        <dbReference type="SAM" id="Phobius"/>
    </source>
</evidence>
<feature type="transmembrane region" description="Helical" evidence="10">
    <location>
        <begin position="338"/>
        <end position="356"/>
    </location>
</feature>
<evidence type="ECO:0000256" key="7">
    <source>
        <dbReference type="ARBA" id="ARBA00023065"/>
    </source>
</evidence>
<keyword evidence="2" id="KW-0813">Transport</keyword>
<evidence type="ECO:0000256" key="1">
    <source>
        <dbReference type="ARBA" id="ARBA00004651"/>
    </source>
</evidence>
<feature type="transmembrane region" description="Helical" evidence="10">
    <location>
        <begin position="298"/>
        <end position="318"/>
    </location>
</feature>
<dbReference type="InterPro" id="IPR002528">
    <property type="entry name" value="MATE_fam"/>
</dbReference>
<evidence type="ECO:0000256" key="2">
    <source>
        <dbReference type="ARBA" id="ARBA00022448"/>
    </source>
</evidence>
<evidence type="ECO:0000313" key="11">
    <source>
        <dbReference type="EMBL" id="TET92070.1"/>
    </source>
</evidence>
<dbReference type="InterPro" id="IPR048279">
    <property type="entry name" value="MdtK-like"/>
</dbReference>
<dbReference type="NCBIfam" id="TIGR00797">
    <property type="entry name" value="matE"/>
    <property type="match status" value="1"/>
</dbReference>
<gene>
    <name evidence="11" type="ORF">E3J33_04435</name>
</gene>
<dbReference type="CDD" id="cd13133">
    <property type="entry name" value="MATE_like_7"/>
    <property type="match status" value="1"/>
</dbReference>
<evidence type="ECO:0000256" key="5">
    <source>
        <dbReference type="ARBA" id="ARBA00022692"/>
    </source>
</evidence>
<dbReference type="PANTHER" id="PTHR43298">
    <property type="entry name" value="MULTIDRUG RESISTANCE PROTEIN NORM-RELATED"/>
    <property type="match status" value="1"/>
</dbReference>
<feature type="transmembrane region" description="Helical" evidence="10">
    <location>
        <begin position="27"/>
        <end position="48"/>
    </location>
</feature>
<accession>A0A523YKJ0</accession>
<dbReference type="InterPro" id="IPR050222">
    <property type="entry name" value="MATE_MdtK"/>
</dbReference>
<dbReference type="EMBL" id="SOIJ01000252">
    <property type="protein sequence ID" value="TET92070.1"/>
    <property type="molecule type" value="Genomic_DNA"/>
</dbReference>
<dbReference type="GO" id="GO:0006811">
    <property type="term" value="P:monoatomic ion transport"/>
    <property type="evidence" value="ECO:0007669"/>
    <property type="project" value="UniProtKB-KW"/>
</dbReference>
<keyword evidence="6 10" id="KW-1133">Transmembrane helix</keyword>
<name>A0A523YKJ0_UNCAE</name>
<evidence type="ECO:0000313" key="12">
    <source>
        <dbReference type="Proteomes" id="UP000316925"/>
    </source>
</evidence>
<dbReference type="GO" id="GO:0015297">
    <property type="term" value="F:antiporter activity"/>
    <property type="evidence" value="ECO:0007669"/>
    <property type="project" value="UniProtKB-KW"/>
</dbReference>
<dbReference type="Pfam" id="PF01554">
    <property type="entry name" value="MatE"/>
    <property type="match status" value="2"/>
</dbReference>
<keyword evidence="4" id="KW-1003">Cell membrane</keyword>
<proteinExistence type="predicted"/>
<feature type="non-terminal residue" evidence="11">
    <location>
        <position position="465"/>
    </location>
</feature>
<dbReference type="PANTHER" id="PTHR43298:SF2">
    <property type="entry name" value="FMN_FAD EXPORTER YEEO-RELATED"/>
    <property type="match status" value="1"/>
</dbReference>
<evidence type="ECO:0000256" key="4">
    <source>
        <dbReference type="ARBA" id="ARBA00022475"/>
    </source>
</evidence>
<dbReference type="AlphaFoldDB" id="A0A523YKJ0"/>
<comment type="caution">
    <text evidence="11">The sequence shown here is derived from an EMBL/GenBank/DDBJ whole genome shotgun (WGS) entry which is preliminary data.</text>
</comment>
<keyword evidence="8 10" id="KW-0472">Membrane</keyword>
<protein>
    <recommendedName>
        <fullName evidence="9">Multidrug-efflux transporter</fullName>
    </recommendedName>
</protein>
<comment type="subcellular location">
    <subcellularLocation>
        <location evidence="1">Cell membrane</location>
        <topology evidence="1">Multi-pass membrane protein</topology>
    </subcellularLocation>
</comment>
<dbReference type="GO" id="GO:0042910">
    <property type="term" value="F:xenobiotic transmembrane transporter activity"/>
    <property type="evidence" value="ECO:0007669"/>
    <property type="project" value="InterPro"/>
</dbReference>
<sequence length="465" mass="50935">MSIIKEKAEKVVGFLAKRWACEAGYRSVLSIAVPLILSTGAWSILHFVDRMFLTWYSPEAIAAAMPAGMLNFTIMSLFLGTAGYVTTFVAQYHGSGQHQRIGPVLWQGIYIAVAGGILHLLLIPLAGPIFRFVGHEPLVQEYEIVYFQVLCLGATPAIASSAIAGFFSGRGKAWPVMWVNVLATALNIILDYALIFGKWGLPELGMKGAAIATVLSACFSFAIYLILFSRSGYESRYYTLRGWMFERPLFLRLMYFGFPSGVQFFLGMAGFTAFILLVGRLGTMELAATNIAFNINNLAFMPMIGFGMAVSVLVGQYLGKGKPDLAQRSVYSSFHLTFLYMASVAAAYLFVPNIFINPFASQADPASFAAIRKTTLILLRFVAIYSLFDALNIVFASAIKGAGDTRFVMFMIAIVSSLALVVPSYIALVLLQAGIYTAWTIASVYVSILGLIFLFRFLGGKWKSM</sequence>
<keyword evidence="3" id="KW-0050">Antiport</keyword>
<feature type="transmembrane region" description="Helical" evidence="10">
    <location>
        <begin position="68"/>
        <end position="92"/>
    </location>
</feature>
<feature type="transmembrane region" description="Helical" evidence="10">
    <location>
        <begin position="104"/>
        <end position="125"/>
    </location>
</feature>
<keyword evidence="7" id="KW-0406">Ion transport</keyword>
<dbReference type="Proteomes" id="UP000316925">
    <property type="component" value="Unassembled WGS sequence"/>
</dbReference>
<organism evidence="11 12">
    <name type="scientific">Aerophobetes bacterium</name>
    <dbReference type="NCBI Taxonomy" id="2030807"/>
    <lineage>
        <taxon>Bacteria</taxon>
        <taxon>Candidatus Aerophobota</taxon>
    </lineage>
</organism>
<feature type="transmembrane region" description="Helical" evidence="10">
    <location>
        <begin position="145"/>
        <end position="167"/>
    </location>
</feature>
<feature type="transmembrane region" description="Helical" evidence="10">
    <location>
        <begin position="249"/>
        <end position="278"/>
    </location>
</feature>
<dbReference type="GO" id="GO:0005886">
    <property type="term" value="C:plasma membrane"/>
    <property type="evidence" value="ECO:0007669"/>
    <property type="project" value="UniProtKB-SubCell"/>
</dbReference>
<feature type="transmembrane region" description="Helical" evidence="10">
    <location>
        <begin position="208"/>
        <end position="228"/>
    </location>
</feature>
<feature type="transmembrane region" description="Helical" evidence="10">
    <location>
        <begin position="174"/>
        <end position="196"/>
    </location>
</feature>
<feature type="transmembrane region" description="Helical" evidence="10">
    <location>
        <begin position="376"/>
        <end position="395"/>
    </location>
</feature>
<reference evidence="11 12" key="1">
    <citation type="submission" date="2019-03" db="EMBL/GenBank/DDBJ databases">
        <title>Metabolic potential of uncultured bacteria and archaea associated with petroleum seepage in deep-sea sediments.</title>
        <authorList>
            <person name="Dong X."/>
            <person name="Hubert C."/>
        </authorList>
    </citation>
    <scope>NUCLEOTIDE SEQUENCE [LARGE SCALE GENOMIC DNA]</scope>
    <source>
        <strain evidence="11">E29_bin28</strain>
    </source>
</reference>
<evidence type="ECO:0000256" key="9">
    <source>
        <dbReference type="ARBA" id="ARBA00031636"/>
    </source>
</evidence>
<feature type="transmembrane region" description="Helical" evidence="10">
    <location>
        <begin position="436"/>
        <end position="458"/>
    </location>
</feature>
<evidence type="ECO:0000256" key="3">
    <source>
        <dbReference type="ARBA" id="ARBA00022449"/>
    </source>
</evidence>
<feature type="transmembrane region" description="Helical" evidence="10">
    <location>
        <begin position="407"/>
        <end position="430"/>
    </location>
</feature>
<evidence type="ECO:0000256" key="8">
    <source>
        <dbReference type="ARBA" id="ARBA00023136"/>
    </source>
</evidence>
<dbReference type="PIRSF" id="PIRSF006603">
    <property type="entry name" value="DinF"/>
    <property type="match status" value="1"/>
</dbReference>